<dbReference type="EMBL" id="JBHUEY010000001">
    <property type="protein sequence ID" value="MFD1783947.1"/>
    <property type="molecule type" value="Genomic_DNA"/>
</dbReference>
<dbReference type="InterPro" id="IPR029068">
    <property type="entry name" value="Glyas_Bleomycin-R_OHBP_Dase"/>
</dbReference>
<dbReference type="PANTHER" id="PTHR21366">
    <property type="entry name" value="GLYOXALASE FAMILY PROTEIN"/>
    <property type="match status" value="1"/>
</dbReference>
<dbReference type="PANTHER" id="PTHR21366:SF14">
    <property type="entry name" value="GLYOXALASE DOMAIN-CONTAINING PROTEIN 5"/>
    <property type="match status" value="1"/>
</dbReference>
<dbReference type="Pfam" id="PF00903">
    <property type="entry name" value="Glyoxalase"/>
    <property type="match status" value="1"/>
</dbReference>
<proteinExistence type="predicted"/>
<keyword evidence="4" id="KW-1185">Reference proteome</keyword>
<dbReference type="Gene3D" id="3.10.180.10">
    <property type="entry name" value="2,3-Dihydroxybiphenyl 1,2-Dioxygenase, domain 1"/>
    <property type="match status" value="1"/>
</dbReference>
<comment type="caution">
    <text evidence="3">The sequence shown here is derived from an EMBL/GenBank/DDBJ whole genome shotgun (WGS) entry which is preliminary data.</text>
</comment>
<keyword evidence="1" id="KW-0479">Metal-binding</keyword>
<evidence type="ECO:0000259" key="2">
    <source>
        <dbReference type="PROSITE" id="PS51819"/>
    </source>
</evidence>
<evidence type="ECO:0000313" key="4">
    <source>
        <dbReference type="Proteomes" id="UP001597237"/>
    </source>
</evidence>
<accession>A0ABW4N188</accession>
<dbReference type="PROSITE" id="PS51819">
    <property type="entry name" value="VOC"/>
    <property type="match status" value="1"/>
</dbReference>
<gene>
    <name evidence="3" type="ORF">ACFSC0_11130</name>
</gene>
<dbReference type="InterPro" id="IPR018146">
    <property type="entry name" value="Glyoxalase_1_CS"/>
</dbReference>
<dbReference type="RefSeq" id="WP_377282863.1">
    <property type="nucleotide sequence ID" value="NZ_JBHRSI010000008.1"/>
</dbReference>
<evidence type="ECO:0000313" key="3">
    <source>
        <dbReference type="EMBL" id="MFD1783947.1"/>
    </source>
</evidence>
<dbReference type="InterPro" id="IPR037523">
    <property type="entry name" value="VOC_core"/>
</dbReference>
<organism evidence="3 4">
    <name type="scientific">Phenylobacterium terrae</name>
    <dbReference type="NCBI Taxonomy" id="2665495"/>
    <lineage>
        <taxon>Bacteria</taxon>
        <taxon>Pseudomonadati</taxon>
        <taxon>Pseudomonadota</taxon>
        <taxon>Alphaproteobacteria</taxon>
        <taxon>Caulobacterales</taxon>
        <taxon>Caulobacteraceae</taxon>
        <taxon>Phenylobacterium</taxon>
    </lineage>
</organism>
<protein>
    <submittedName>
        <fullName evidence="3">VOC family protein</fullName>
    </submittedName>
</protein>
<dbReference type="InterPro" id="IPR050383">
    <property type="entry name" value="GlyoxalaseI/FosfomycinResist"/>
</dbReference>
<dbReference type="InterPro" id="IPR004360">
    <property type="entry name" value="Glyas_Fos-R_dOase_dom"/>
</dbReference>
<sequence>MLSLDHVVFPVRDAGATLGFYRDLLGLPLTGQMSGEDWDGYQYLMMFFGLGGGAELVCVALKGAPEAPVDARPKDARHYAFCAESAEAYAAWKRRLAEADVASWEERHGDQHSLYFEDPDGIVLEITWPPTPPAEGEDPGAVTEVMRWLATA</sequence>
<dbReference type="PROSITE" id="PS00934">
    <property type="entry name" value="GLYOXALASE_I_1"/>
    <property type="match status" value="1"/>
</dbReference>
<dbReference type="Proteomes" id="UP001597237">
    <property type="component" value="Unassembled WGS sequence"/>
</dbReference>
<feature type="domain" description="VOC" evidence="2">
    <location>
        <begin position="3"/>
        <end position="129"/>
    </location>
</feature>
<name>A0ABW4N188_9CAUL</name>
<reference evidence="4" key="1">
    <citation type="journal article" date="2019" name="Int. J. Syst. Evol. Microbiol.">
        <title>The Global Catalogue of Microorganisms (GCM) 10K type strain sequencing project: providing services to taxonomists for standard genome sequencing and annotation.</title>
        <authorList>
            <consortium name="The Broad Institute Genomics Platform"/>
            <consortium name="The Broad Institute Genome Sequencing Center for Infectious Disease"/>
            <person name="Wu L."/>
            <person name="Ma J."/>
        </authorList>
    </citation>
    <scope>NUCLEOTIDE SEQUENCE [LARGE SCALE GENOMIC DNA]</scope>
    <source>
        <strain evidence="4">DFY28</strain>
    </source>
</reference>
<dbReference type="SUPFAM" id="SSF54593">
    <property type="entry name" value="Glyoxalase/Bleomycin resistance protein/Dihydroxybiphenyl dioxygenase"/>
    <property type="match status" value="1"/>
</dbReference>
<evidence type="ECO:0000256" key="1">
    <source>
        <dbReference type="ARBA" id="ARBA00022723"/>
    </source>
</evidence>